<dbReference type="HOGENOM" id="CLU_054785_2_0_1"/>
<keyword evidence="8" id="KW-0346">Stress response</keyword>
<evidence type="ECO:0000256" key="3">
    <source>
        <dbReference type="ARBA" id="ARBA00022692"/>
    </source>
</evidence>
<feature type="transmembrane region" description="Helical" evidence="6">
    <location>
        <begin position="183"/>
        <end position="208"/>
    </location>
</feature>
<dbReference type="OMA" id="FHYLFTF"/>
<reference evidence="9" key="1">
    <citation type="journal article" date="2013" name="Genome Announc.">
        <title>Draft genome sequence of the grapevine dieback fungus Eutypa lata UCR-EL1.</title>
        <authorList>
            <person name="Blanco-Ulate B."/>
            <person name="Rolshausen P.E."/>
            <person name="Cantu D."/>
        </authorList>
    </citation>
    <scope>NUCLEOTIDE SEQUENCE [LARGE SCALE GENOMIC DNA]</scope>
    <source>
        <strain evidence="9">UCR-EL1</strain>
    </source>
</reference>
<evidence type="ECO:0000256" key="7">
    <source>
        <dbReference type="SAM" id="SignalP"/>
    </source>
</evidence>
<comment type="similarity">
    <text evidence="2">Belongs to the archaeal/bacterial/fungal opsin family.</text>
</comment>
<keyword evidence="3 6" id="KW-0812">Transmembrane</keyword>
<evidence type="ECO:0000256" key="4">
    <source>
        <dbReference type="ARBA" id="ARBA00022989"/>
    </source>
</evidence>
<feature type="transmembrane region" description="Helical" evidence="6">
    <location>
        <begin position="69"/>
        <end position="87"/>
    </location>
</feature>
<accession>M7T1Y2</accession>
<dbReference type="eggNOG" id="ENOG502QQVQ">
    <property type="taxonomic scope" value="Eukaryota"/>
</dbReference>
<comment type="subcellular location">
    <subcellularLocation>
        <location evidence="1">Membrane</location>
        <topology evidence="1">Multi-pass membrane protein</topology>
    </subcellularLocation>
</comment>
<evidence type="ECO:0000256" key="1">
    <source>
        <dbReference type="ARBA" id="ARBA00004141"/>
    </source>
</evidence>
<dbReference type="Proteomes" id="UP000012174">
    <property type="component" value="Unassembled WGS sequence"/>
</dbReference>
<dbReference type="OrthoDB" id="536545at2759"/>
<dbReference type="InterPro" id="IPR043476">
    <property type="entry name" value="Yro2-like_7TM"/>
</dbReference>
<dbReference type="AlphaFoldDB" id="M7T1Y2"/>
<name>M7T1Y2_EUTLA</name>
<dbReference type="PANTHER" id="PTHR28286">
    <property type="match status" value="1"/>
</dbReference>
<keyword evidence="5 6" id="KW-0472">Membrane</keyword>
<keyword evidence="9" id="KW-1185">Reference proteome</keyword>
<feature type="chain" id="PRO_5004085245" evidence="7">
    <location>
        <begin position="18"/>
        <end position="249"/>
    </location>
</feature>
<dbReference type="CDD" id="cd15239">
    <property type="entry name" value="7tm_YRO2_fungal-like"/>
    <property type="match status" value="1"/>
</dbReference>
<sequence>MAIYILSFLVLLGFCFSAPESDWVFHYLFTVALLVGSVTYYTEASDLGWTAVGQQPGEASGRQMFYAKYVNWAISFPSVALALGLLSGVSWTTIVTNIFIAWFWVLTYLAGSYIETSYKWGFFAFGTFAWLILAASLLNEGREAASTLGITPDYMILAGWVNLLWLLYPIAFGLSDGSNTIGITGGFIFFGVLDALLVPVLSFAFLILGRKWDYKYLNLAFSGHRVNPRVEVSAKTEAAPLAGNNASAL</sequence>
<dbReference type="PRINTS" id="PR00251">
    <property type="entry name" value="BACTRLOPSIN"/>
</dbReference>
<evidence type="ECO:0000313" key="8">
    <source>
        <dbReference type="EMBL" id="EMR70552.1"/>
    </source>
</evidence>
<evidence type="ECO:0000256" key="6">
    <source>
        <dbReference type="SAM" id="Phobius"/>
    </source>
</evidence>
<feature type="transmembrane region" description="Helical" evidence="6">
    <location>
        <begin position="120"/>
        <end position="138"/>
    </location>
</feature>
<dbReference type="SUPFAM" id="SSF81321">
    <property type="entry name" value="Family A G protein-coupled receptor-like"/>
    <property type="match status" value="1"/>
</dbReference>
<keyword evidence="7" id="KW-0732">Signal</keyword>
<dbReference type="SMART" id="SM01021">
    <property type="entry name" value="Bac_rhodopsin"/>
    <property type="match status" value="1"/>
</dbReference>
<dbReference type="EMBL" id="KB705841">
    <property type="protein sequence ID" value="EMR70552.1"/>
    <property type="molecule type" value="Genomic_DNA"/>
</dbReference>
<feature type="signal peptide" evidence="7">
    <location>
        <begin position="1"/>
        <end position="17"/>
    </location>
</feature>
<dbReference type="InterPro" id="IPR001425">
    <property type="entry name" value="Arc/bac/fun_rhodopsins"/>
</dbReference>
<dbReference type="GO" id="GO:0005783">
    <property type="term" value="C:endoplasmic reticulum"/>
    <property type="evidence" value="ECO:0007669"/>
    <property type="project" value="TreeGrafter"/>
</dbReference>
<dbReference type="GO" id="GO:0005886">
    <property type="term" value="C:plasma membrane"/>
    <property type="evidence" value="ECO:0007669"/>
    <property type="project" value="TreeGrafter"/>
</dbReference>
<dbReference type="PANTHER" id="PTHR28286:SF1">
    <property type="entry name" value="30 KDA HEAT SHOCK PROTEIN-RELATED"/>
    <property type="match status" value="1"/>
</dbReference>
<keyword evidence="4 6" id="KW-1133">Transmembrane helix</keyword>
<organism evidence="8 9">
    <name type="scientific">Eutypa lata (strain UCR-EL1)</name>
    <name type="common">Grapevine dieback disease fungus</name>
    <name type="synonym">Eutypa armeniacae</name>
    <dbReference type="NCBI Taxonomy" id="1287681"/>
    <lineage>
        <taxon>Eukaryota</taxon>
        <taxon>Fungi</taxon>
        <taxon>Dikarya</taxon>
        <taxon>Ascomycota</taxon>
        <taxon>Pezizomycotina</taxon>
        <taxon>Sordariomycetes</taxon>
        <taxon>Xylariomycetidae</taxon>
        <taxon>Xylariales</taxon>
        <taxon>Diatrypaceae</taxon>
        <taxon>Eutypa</taxon>
    </lineage>
</organism>
<dbReference type="KEGG" id="ela:UCREL1_2416"/>
<evidence type="ECO:0000313" key="9">
    <source>
        <dbReference type="Proteomes" id="UP000012174"/>
    </source>
</evidence>
<evidence type="ECO:0000256" key="2">
    <source>
        <dbReference type="ARBA" id="ARBA00008130"/>
    </source>
</evidence>
<feature type="transmembrane region" description="Helical" evidence="6">
    <location>
        <begin position="150"/>
        <end position="171"/>
    </location>
</feature>
<dbReference type="Gene3D" id="1.20.1070.10">
    <property type="entry name" value="Rhodopsin 7-helix transmembrane proteins"/>
    <property type="match status" value="1"/>
</dbReference>
<proteinExistence type="inferred from homology"/>
<protein>
    <submittedName>
        <fullName evidence="8">Putative heat shock protein 30 protein</fullName>
    </submittedName>
</protein>
<gene>
    <name evidence="8" type="ORF">UCREL1_2416</name>
</gene>
<evidence type="ECO:0000256" key="5">
    <source>
        <dbReference type="ARBA" id="ARBA00023136"/>
    </source>
</evidence>
<dbReference type="Pfam" id="PF01036">
    <property type="entry name" value="Bac_rhodopsin"/>
    <property type="match status" value="1"/>
</dbReference>